<dbReference type="EMBL" id="AJ310161">
    <property type="protein sequence ID" value="CAC35336.1"/>
    <property type="molecule type" value="Genomic_DNA"/>
</dbReference>
<dbReference type="Gene3D" id="1.10.8.430">
    <property type="entry name" value="Helical domain of apoptotic protease-activating factors"/>
    <property type="match status" value="1"/>
</dbReference>
<evidence type="ECO:0000256" key="1">
    <source>
        <dbReference type="ARBA" id="ARBA00022614"/>
    </source>
</evidence>
<dbReference type="AlphaFoldDB" id="Q9AR40"/>
<dbReference type="Pfam" id="PF23282">
    <property type="entry name" value="WHD_ROQ1"/>
    <property type="match status" value="1"/>
</dbReference>
<dbReference type="Gene3D" id="3.80.10.10">
    <property type="entry name" value="Ribonuclease Inhibitor"/>
    <property type="match status" value="3"/>
</dbReference>
<accession>Q9AR40</accession>
<dbReference type="PRINTS" id="PR00364">
    <property type="entry name" value="DISEASERSIST"/>
</dbReference>
<dbReference type="InterPro" id="IPR035897">
    <property type="entry name" value="Toll_tir_struct_dom_sf"/>
</dbReference>
<dbReference type="PANTHER" id="PTHR11017">
    <property type="entry name" value="LEUCINE-RICH REPEAT-CONTAINING PROTEIN"/>
    <property type="match status" value="1"/>
</dbReference>
<protein>
    <submittedName>
        <fullName evidence="6">Nbi-B protein</fullName>
    </submittedName>
    <submittedName>
        <fullName evidence="5">Ngc-B protein</fullName>
    </submittedName>
</protein>
<dbReference type="InterPro" id="IPR032675">
    <property type="entry name" value="LRR_dom_sf"/>
</dbReference>
<dbReference type="GO" id="GO:0007165">
    <property type="term" value="P:signal transduction"/>
    <property type="evidence" value="ECO:0007669"/>
    <property type="project" value="InterPro"/>
</dbReference>
<dbReference type="Pfam" id="PF01582">
    <property type="entry name" value="TIR"/>
    <property type="match status" value="1"/>
</dbReference>
<keyword evidence="3" id="KW-0520">NAD</keyword>
<organism evidence="6">
    <name type="scientific">Linum usitatissimum</name>
    <name type="common">Flax</name>
    <name type="synonym">Linum humile</name>
    <dbReference type="NCBI Taxonomy" id="4006"/>
    <lineage>
        <taxon>Eukaryota</taxon>
        <taxon>Viridiplantae</taxon>
        <taxon>Streptophyta</taxon>
        <taxon>Embryophyta</taxon>
        <taxon>Tracheophyta</taxon>
        <taxon>Spermatophyta</taxon>
        <taxon>Magnoliopsida</taxon>
        <taxon>eudicotyledons</taxon>
        <taxon>Gunneridae</taxon>
        <taxon>Pentapetalae</taxon>
        <taxon>rosids</taxon>
        <taxon>fabids</taxon>
        <taxon>Malpighiales</taxon>
        <taxon>Linaceae</taxon>
        <taxon>Linum</taxon>
    </lineage>
</organism>
<dbReference type="GO" id="GO:0043531">
    <property type="term" value="F:ADP binding"/>
    <property type="evidence" value="ECO:0007669"/>
    <property type="project" value="InterPro"/>
</dbReference>
<dbReference type="GO" id="GO:0006952">
    <property type="term" value="P:defense response"/>
    <property type="evidence" value="ECO:0007669"/>
    <property type="project" value="InterPro"/>
</dbReference>
<dbReference type="Pfam" id="PF00931">
    <property type="entry name" value="NB-ARC"/>
    <property type="match status" value="1"/>
</dbReference>
<dbReference type="InterPro" id="IPR002182">
    <property type="entry name" value="NB-ARC"/>
</dbReference>
<dbReference type="SMART" id="SM00255">
    <property type="entry name" value="TIR"/>
    <property type="match status" value="1"/>
</dbReference>
<dbReference type="InterPro" id="IPR058192">
    <property type="entry name" value="WHD_ROQ1-like"/>
</dbReference>
<dbReference type="PROSITE" id="PS50104">
    <property type="entry name" value="TIR"/>
    <property type="match status" value="1"/>
</dbReference>
<dbReference type="InterPro" id="IPR044974">
    <property type="entry name" value="Disease_R_plants"/>
</dbReference>
<reference evidence="6" key="1">
    <citation type="journal article" date="2001" name="Plant J.">
        <title>Contrasting modes of evolution acting on the complex N locus for rust resistance in flax.</title>
        <authorList>
            <person name="Dodds P.N."/>
            <person name="Lawrence G.J."/>
            <person name="Ellis J.G."/>
        </authorList>
    </citation>
    <scope>NUCLEOTIDE SEQUENCE</scope>
</reference>
<dbReference type="InterPro" id="IPR042197">
    <property type="entry name" value="Apaf_helical"/>
</dbReference>
<dbReference type="InterPro" id="IPR027417">
    <property type="entry name" value="P-loop_NTPase"/>
</dbReference>
<sequence>MMRSDTDSSIGSFLSRSSVDPTLPLLPSGEYEVFLSFRGPDVRQTFADHLYAWLVRSKIRTFRDEEGLQKGETIGSSLIQAITESKIYIPILTQNYASSKWCLQELAKMVDCWKNGGGGKGQHIILPVFYFMDPRDVRHPDSGPYKEAFEQHNLKHDPETILEWKEALQDVGKMKGWHINELTGQGAVVDKIFTTIEFHLRANYTLATDELVGIDSSVEEVMELMNLDHSTSERIIGIYGMGGLGKTTLAKAVFNKVSMQFERCCFLDNIRETLLRNDGVVALQNKVISDILRKDSDQAKNASDGVRIIRERVRRHKIFVVLDDIDESFHFDEIFGKLGDFSTDSRFLITTRDARTLELLNECKMFGLEEMSHDHSLQLFSKHAFGVDYPPEDYASLCEEFIQVASGLPLALKVIGSLLFKSDKRFWEDKLIELKAIPSAKVQERLKVSYNELTHNEKQIFLDIACLFVGAKKEVPMYMWSDCDLYPASTLRTLVQRSLVRMDDNKKFWMHDHIRDLGRTIVREENSQNPYKRSRIWSNNDAIDILKNREGNDCVEALRVDMKGEGYALTNKEFKQFSRLRFLEVLNGDLSGNFKNILPNLRWLRVYRGDPSPSGLNLNKLVILELDGCYVTHSWKGWNEIKAAGKLKVVNLTSCGILEKVPDLSTCRGLELLCFHKCQWMRGELDIGTFKDLKVLDINQTEITTLKGEVESLQNLQQLDVGRSGLIEVPAGISKLSSLEFLDLTSVKHDEVEMLPNGLKLLVISSFSLSALPSSLIKLDICDSRNLQRLPNLASVTNLTRLHLKEVGIHEIPGLGKLKLLESLSICNAPNLDNLDGLENLVLLKELALERCPILGKLPSLAELTKLHKVVIRWCDVLGEIYGLGNLGDSLSHLDISWCPRLTVMDLLHSLLKLGTLVSSGFELTNILPLSLSIYTKLRTLEVRSSQLPDLTNLKNLRDLTITGCRELIEIAGLHTLESLEELSMERCPSVRKLDLAGLIKLKTIHIHICTQLTEIRGLGGLESLQMLFMSGCQSIKELPNLSGLKNLKYFSLKECRQLKEVNGLEELEWLDFNTDRRLKLKYLLKLVSRKGKQLVTQSARRALFINN</sequence>
<gene>
    <name evidence="6" type="primary">Nbi-B</name>
    <name evidence="5" type="synonym">Ngc-B</name>
</gene>
<evidence type="ECO:0000313" key="5">
    <source>
        <dbReference type="EMBL" id="CAC35325.1"/>
    </source>
</evidence>
<dbReference type="SUPFAM" id="SSF52200">
    <property type="entry name" value="Toll/Interleukin receptor TIR domain"/>
    <property type="match status" value="1"/>
</dbReference>
<dbReference type="SUPFAM" id="SSF52058">
    <property type="entry name" value="L domain-like"/>
    <property type="match status" value="1"/>
</dbReference>
<keyword evidence="1" id="KW-0433">Leucine-rich repeat</keyword>
<evidence type="ECO:0000259" key="4">
    <source>
        <dbReference type="PROSITE" id="PS50104"/>
    </source>
</evidence>
<name>Q9AR40_LINUS</name>
<dbReference type="FunFam" id="3.40.50.10140:FF:000007">
    <property type="entry name" value="Disease resistance protein (TIR-NBS-LRR class)"/>
    <property type="match status" value="1"/>
</dbReference>
<dbReference type="InterPro" id="IPR000157">
    <property type="entry name" value="TIR_dom"/>
</dbReference>
<feature type="domain" description="TIR" evidence="4">
    <location>
        <begin position="29"/>
        <end position="196"/>
    </location>
</feature>
<dbReference type="EMBL" id="AJ310150">
    <property type="protein sequence ID" value="CAC35325.1"/>
    <property type="molecule type" value="Genomic_DNA"/>
</dbReference>
<dbReference type="Gene3D" id="3.40.50.10140">
    <property type="entry name" value="Toll/interleukin-1 receptor homology (TIR) domain"/>
    <property type="match status" value="1"/>
</dbReference>
<dbReference type="SUPFAM" id="SSF52540">
    <property type="entry name" value="P-loop containing nucleoside triphosphate hydrolases"/>
    <property type="match status" value="1"/>
</dbReference>
<proteinExistence type="predicted"/>
<evidence type="ECO:0000313" key="6">
    <source>
        <dbReference type="EMBL" id="CAC35336.1"/>
    </source>
</evidence>
<evidence type="ECO:0000256" key="2">
    <source>
        <dbReference type="ARBA" id="ARBA00022737"/>
    </source>
</evidence>
<dbReference type="Gene3D" id="3.40.50.300">
    <property type="entry name" value="P-loop containing nucleotide triphosphate hydrolases"/>
    <property type="match status" value="1"/>
</dbReference>
<dbReference type="PANTHER" id="PTHR11017:SF570">
    <property type="entry name" value="DISEASE RESISTANCE PROTEIN (TIR-NBS CLASS)-RELATED"/>
    <property type="match status" value="1"/>
</dbReference>
<evidence type="ECO:0000256" key="3">
    <source>
        <dbReference type="ARBA" id="ARBA00023027"/>
    </source>
</evidence>
<keyword evidence="2" id="KW-0677">Repeat</keyword>